<accession>A0AAV6H3I1</accession>
<dbReference type="Proteomes" id="UP000823561">
    <property type="component" value="Chromosome 5"/>
</dbReference>
<gene>
    <name evidence="1" type="ORF">AALO_G00061520</name>
</gene>
<dbReference type="EMBL" id="JADWDJ010000005">
    <property type="protein sequence ID" value="KAG5280561.1"/>
    <property type="molecule type" value="Genomic_DNA"/>
</dbReference>
<sequence length="89" mass="9643">MTAMIKPKTLSPVAPFLTAPTSTSMNLIVMNKRQLPAWPATMTVTCSFACATKLQRIASPVPHMMTPTTAYLMRSAVQMQEALSLVSSL</sequence>
<keyword evidence="2" id="KW-1185">Reference proteome</keyword>
<name>A0AAV6H3I1_9TELE</name>
<proteinExistence type="predicted"/>
<evidence type="ECO:0000313" key="2">
    <source>
        <dbReference type="Proteomes" id="UP000823561"/>
    </source>
</evidence>
<evidence type="ECO:0000313" key="1">
    <source>
        <dbReference type="EMBL" id="KAG5280561.1"/>
    </source>
</evidence>
<organism evidence="1 2">
    <name type="scientific">Alosa alosa</name>
    <name type="common">allis shad</name>
    <dbReference type="NCBI Taxonomy" id="278164"/>
    <lineage>
        <taxon>Eukaryota</taxon>
        <taxon>Metazoa</taxon>
        <taxon>Chordata</taxon>
        <taxon>Craniata</taxon>
        <taxon>Vertebrata</taxon>
        <taxon>Euteleostomi</taxon>
        <taxon>Actinopterygii</taxon>
        <taxon>Neopterygii</taxon>
        <taxon>Teleostei</taxon>
        <taxon>Clupei</taxon>
        <taxon>Clupeiformes</taxon>
        <taxon>Clupeoidei</taxon>
        <taxon>Clupeidae</taxon>
        <taxon>Alosa</taxon>
    </lineage>
</organism>
<reference evidence="1" key="1">
    <citation type="submission" date="2020-10" db="EMBL/GenBank/DDBJ databases">
        <title>Chromosome-scale genome assembly of the Allis shad, Alosa alosa.</title>
        <authorList>
            <person name="Margot Z."/>
            <person name="Christophe K."/>
            <person name="Cabau C."/>
            <person name="Louis A."/>
            <person name="Berthelot C."/>
            <person name="Parey E."/>
            <person name="Roest Crollius H."/>
            <person name="Montfort J."/>
            <person name="Robinson-Rechavi M."/>
            <person name="Bucao C."/>
            <person name="Bouchez O."/>
            <person name="Gislard M."/>
            <person name="Lluch J."/>
            <person name="Milhes M."/>
            <person name="Lampietro C."/>
            <person name="Lopez Roques C."/>
            <person name="Donnadieu C."/>
            <person name="Braasch I."/>
            <person name="Desvignes T."/>
            <person name="Postlethwait J."/>
            <person name="Bobe J."/>
            <person name="Guiguen Y."/>
        </authorList>
    </citation>
    <scope>NUCLEOTIDE SEQUENCE</scope>
    <source>
        <strain evidence="1">M-15738</strain>
        <tissue evidence="1">Blood</tissue>
    </source>
</reference>
<protein>
    <submittedName>
        <fullName evidence="1">Uncharacterized protein</fullName>
    </submittedName>
</protein>
<dbReference type="AlphaFoldDB" id="A0AAV6H3I1"/>
<comment type="caution">
    <text evidence="1">The sequence shown here is derived from an EMBL/GenBank/DDBJ whole genome shotgun (WGS) entry which is preliminary data.</text>
</comment>